<reference evidence="3 4" key="2">
    <citation type="journal article" date="2012" name="Eukaryot. Cell">
        <title>Genome update of Botrytis cinerea strains B05.10 and T4.</title>
        <authorList>
            <person name="Staats M."/>
            <person name="van Kan J.A."/>
        </authorList>
    </citation>
    <scope>NUCLEOTIDE SEQUENCE [LARGE SCALE GENOMIC DNA]</scope>
    <source>
        <strain evidence="3 4">B05.10</strain>
    </source>
</reference>
<accession>A0A384JHJ0</accession>
<dbReference type="GeneID" id="5440625"/>
<sequence length="416" mass="47931">MTLYKPFEGTTQEELKLHRPKSPDFLLCHVCGLNSSLQEHEAYFSHVKVSMNSSRGMWSLGEKYFLKERQIHEGGYPPTPNSDYAISKFLSENSNVPVAKDMRFWEDSTSYWQLMERVPGITLRKAQHDLTLEEHRTIGTELAEYLAEARKFTSTKPEAPGGGPLRDTNFGARDWKVDILTTDREEWWARIKPRLGQVLSTSQEKRTKFKESYPIKEGAKYVLSHGDLDGSNIMVKDGHVTAIIDWEHGGYRPDWWEWHKWRGTQKPTLKWMLENPDEVTWSDVLTEQMRQLGIDVDMPSDASTCQSFYTHGVVEPSRKAASSYEWEEFDRYLYWKCTNYKRYLNDKGCSAGYLAKAREKKAKDEAKEAAIMLAFGQLSIDEQDIFLTGKIQRGSGNESPKPGNLDDDSNLKGIER</sequence>
<reference evidence="3 4" key="1">
    <citation type="journal article" date="2011" name="PLoS Genet.">
        <title>Genomic analysis of the necrotrophic fungal pathogens Sclerotinia sclerotiorum and Botrytis cinerea.</title>
        <authorList>
            <person name="Amselem J."/>
            <person name="Cuomo C.A."/>
            <person name="van Kan J.A."/>
            <person name="Viaud M."/>
            <person name="Benito E.P."/>
            <person name="Couloux A."/>
            <person name="Coutinho P.M."/>
            <person name="de Vries R.P."/>
            <person name="Dyer P.S."/>
            <person name="Fillinger S."/>
            <person name="Fournier E."/>
            <person name="Gout L."/>
            <person name="Hahn M."/>
            <person name="Kohn L."/>
            <person name="Lapalu N."/>
            <person name="Plummer K.M."/>
            <person name="Pradier J.M."/>
            <person name="Quevillon E."/>
            <person name="Sharon A."/>
            <person name="Simon A."/>
            <person name="ten Have A."/>
            <person name="Tudzynski B."/>
            <person name="Tudzynski P."/>
            <person name="Wincker P."/>
            <person name="Andrew M."/>
            <person name="Anthouard V."/>
            <person name="Beever R.E."/>
            <person name="Beffa R."/>
            <person name="Benoit I."/>
            <person name="Bouzid O."/>
            <person name="Brault B."/>
            <person name="Chen Z."/>
            <person name="Choquer M."/>
            <person name="Collemare J."/>
            <person name="Cotton P."/>
            <person name="Danchin E.G."/>
            <person name="Da Silva C."/>
            <person name="Gautier A."/>
            <person name="Giraud C."/>
            <person name="Giraud T."/>
            <person name="Gonzalez C."/>
            <person name="Grossetete S."/>
            <person name="Guldener U."/>
            <person name="Henrissat B."/>
            <person name="Howlett B.J."/>
            <person name="Kodira C."/>
            <person name="Kretschmer M."/>
            <person name="Lappartient A."/>
            <person name="Leroch M."/>
            <person name="Levis C."/>
            <person name="Mauceli E."/>
            <person name="Neuveglise C."/>
            <person name="Oeser B."/>
            <person name="Pearson M."/>
            <person name="Poulain J."/>
            <person name="Poussereau N."/>
            <person name="Quesneville H."/>
            <person name="Rascle C."/>
            <person name="Schumacher J."/>
            <person name="Segurens B."/>
            <person name="Sexton A."/>
            <person name="Silva E."/>
            <person name="Sirven C."/>
            <person name="Soanes D.M."/>
            <person name="Talbot N.J."/>
            <person name="Templeton M."/>
            <person name="Yandava C."/>
            <person name="Yarden O."/>
            <person name="Zeng Q."/>
            <person name="Rollins J.A."/>
            <person name="Lebrun M.H."/>
            <person name="Dickman M."/>
        </authorList>
    </citation>
    <scope>NUCLEOTIDE SEQUENCE [LARGE SCALE GENOMIC DNA]</scope>
    <source>
        <strain evidence="3 4">B05.10</strain>
    </source>
</reference>
<gene>
    <name evidence="3" type="ORF">BCIN_05g02900</name>
</gene>
<dbReference type="InterPro" id="IPR051678">
    <property type="entry name" value="AGP_Transferase"/>
</dbReference>
<dbReference type="Pfam" id="PF01636">
    <property type="entry name" value="APH"/>
    <property type="match status" value="1"/>
</dbReference>
<evidence type="ECO:0000313" key="4">
    <source>
        <dbReference type="Proteomes" id="UP000001798"/>
    </source>
</evidence>
<evidence type="ECO:0000259" key="2">
    <source>
        <dbReference type="Pfam" id="PF01636"/>
    </source>
</evidence>
<feature type="domain" description="Aminoglycoside phosphotransferase" evidence="2">
    <location>
        <begin position="76"/>
        <end position="251"/>
    </location>
</feature>
<dbReference type="PANTHER" id="PTHR21310">
    <property type="entry name" value="AMINOGLYCOSIDE PHOSPHOTRANSFERASE-RELATED-RELATED"/>
    <property type="match status" value="1"/>
</dbReference>
<dbReference type="OrthoDB" id="8300194at2759"/>
<keyword evidence="4" id="KW-1185">Reference proteome</keyword>
<name>A0A384JHJ0_BOTFB</name>
<dbReference type="Proteomes" id="UP000001798">
    <property type="component" value="Chromosome 5"/>
</dbReference>
<dbReference type="InterPro" id="IPR011009">
    <property type="entry name" value="Kinase-like_dom_sf"/>
</dbReference>
<dbReference type="SUPFAM" id="SSF56112">
    <property type="entry name" value="Protein kinase-like (PK-like)"/>
    <property type="match status" value="1"/>
</dbReference>
<evidence type="ECO:0000313" key="3">
    <source>
        <dbReference type="EMBL" id="ATZ49891.1"/>
    </source>
</evidence>
<proteinExistence type="predicted"/>
<dbReference type="InterPro" id="IPR002575">
    <property type="entry name" value="Aminoglycoside_PTrfase"/>
</dbReference>
<evidence type="ECO:0000256" key="1">
    <source>
        <dbReference type="SAM" id="MobiDB-lite"/>
    </source>
</evidence>
<protein>
    <recommendedName>
        <fullName evidence="2">Aminoglycoside phosphotransferase domain-containing protein</fullName>
    </recommendedName>
</protein>
<dbReference type="KEGG" id="bfu:BCIN_05g02900"/>
<reference evidence="3 4" key="3">
    <citation type="journal article" date="2017" name="Mol. Plant Pathol.">
        <title>A gapless genome sequence of the fungus Botrytis cinerea.</title>
        <authorList>
            <person name="Van Kan J.A."/>
            <person name="Stassen J.H."/>
            <person name="Mosbach A."/>
            <person name="Van Der Lee T.A."/>
            <person name="Faino L."/>
            <person name="Farmer A.D."/>
            <person name="Papasotiriou D.G."/>
            <person name="Zhou S."/>
            <person name="Seidl M.F."/>
            <person name="Cottam E."/>
            <person name="Edel D."/>
            <person name="Hahn M."/>
            <person name="Schwartz D.C."/>
            <person name="Dietrich R.A."/>
            <person name="Widdison S."/>
            <person name="Scalliet G."/>
        </authorList>
    </citation>
    <scope>NUCLEOTIDE SEQUENCE [LARGE SCALE GENOMIC DNA]</scope>
    <source>
        <strain evidence="3 4">B05.10</strain>
    </source>
</reference>
<dbReference type="Gene3D" id="3.90.1200.10">
    <property type="match status" value="1"/>
</dbReference>
<dbReference type="VEuPathDB" id="FungiDB:Bcin05g02900"/>
<dbReference type="AlphaFoldDB" id="A0A384JHJ0"/>
<organism evidence="3 4">
    <name type="scientific">Botryotinia fuckeliana (strain B05.10)</name>
    <name type="common">Noble rot fungus</name>
    <name type="synonym">Botrytis cinerea</name>
    <dbReference type="NCBI Taxonomy" id="332648"/>
    <lineage>
        <taxon>Eukaryota</taxon>
        <taxon>Fungi</taxon>
        <taxon>Dikarya</taxon>
        <taxon>Ascomycota</taxon>
        <taxon>Pezizomycotina</taxon>
        <taxon>Leotiomycetes</taxon>
        <taxon>Helotiales</taxon>
        <taxon>Sclerotiniaceae</taxon>
        <taxon>Botrytis</taxon>
    </lineage>
</organism>
<dbReference type="PANTHER" id="PTHR21310:SF48">
    <property type="entry name" value="AMINOGLYCOSIDE PHOSPHOTRANSFERASE DOMAIN-CONTAINING PROTEIN"/>
    <property type="match status" value="1"/>
</dbReference>
<feature type="region of interest" description="Disordered" evidence="1">
    <location>
        <begin position="391"/>
        <end position="416"/>
    </location>
</feature>
<dbReference type="EMBL" id="CP009809">
    <property type="protein sequence ID" value="ATZ49891.1"/>
    <property type="molecule type" value="Genomic_DNA"/>
</dbReference>
<dbReference type="RefSeq" id="XP_001559992.2">
    <property type="nucleotide sequence ID" value="XM_001559942.2"/>
</dbReference>